<dbReference type="FunFam" id="1.50.40.10:FF:000013">
    <property type="entry name" value="Mitochondrial 2-oxoglutarate/malate carrier protein-like protein"/>
    <property type="match status" value="1"/>
</dbReference>
<evidence type="ECO:0000313" key="19">
    <source>
        <dbReference type="EMBL" id="CAA9998653.1"/>
    </source>
</evidence>
<dbReference type="EMBL" id="CADCXU010007296">
    <property type="protein sequence ID" value="CAA9998653.1"/>
    <property type="molecule type" value="Genomic_DNA"/>
</dbReference>
<organism evidence="19 20">
    <name type="scientific">Nesidiocoris tenuis</name>
    <dbReference type="NCBI Taxonomy" id="355587"/>
    <lineage>
        <taxon>Eukaryota</taxon>
        <taxon>Metazoa</taxon>
        <taxon>Ecdysozoa</taxon>
        <taxon>Arthropoda</taxon>
        <taxon>Hexapoda</taxon>
        <taxon>Insecta</taxon>
        <taxon>Pterygota</taxon>
        <taxon>Neoptera</taxon>
        <taxon>Paraneoptera</taxon>
        <taxon>Hemiptera</taxon>
        <taxon>Heteroptera</taxon>
        <taxon>Panheteroptera</taxon>
        <taxon>Cimicomorpha</taxon>
        <taxon>Miridae</taxon>
        <taxon>Dicyphina</taxon>
        <taxon>Nesidiocoris</taxon>
    </lineage>
</organism>
<keyword evidence="8" id="KW-0445">Lipid transport</keyword>
<evidence type="ECO:0000256" key="1">
    <source>
        <dbReference type="ARBA" id="ARBA00004141"/>
    </source>
</evidence>
<feature type="transmembrane region" description="Helical" evidence="18">
    <location>
        <begin position="12"/>
        <end position="29"/>
    </location>
</feature>
<dbReference type="Pfam" id="PF00153">
    <property type="entry name" value="Mito_carr"/>
    <property type="match status" value="3"/>
</dbReference>
<evidence type="ECO:0000256" key="6">
    <source>
        <dbReference type="ARBA" id="ARBA00022737"/>
    </source>
</evidence>
<evidence type="ECO:0000256" key="18">
    <source>
        <dbReference type="SAM" id="Phobius"/>
    </source>
</evidence>
<comment type="catalytic activity">
    <reaction evidence="15">
        <text>succinate(in) + 2-oxoglutarate(out) = succinate(out) + 2-oxoglutarate(in)</text>
        <dbReference type="Rhea" id="RHEA:71595"/>
        <dbReference type="ChEBI" id="CHEBI:16810"/>
        <dbReference type="ChEBI" id="CHEBI:30031"/>
    </reaction>
</comment>
<keyword evidence="6" id="KW-0677">Repeat</keyword>
<keyword evidence="20" id="KW-1185">Reference proteome</keyword>
<feature type="repeat" description="Solcar" evidence="16">
    <location>
        <begin position="107"/>
        <end position="198"/>
    </location>
</feature>
<proteinExistence type="inferred from homology"/>
<dbReference type="GO" id="GO:0016020">
    <property type="term" value="C:membrane"/>
    <property type="evidence" value="ECO:0007669"/>
    <property type="project" value="UniProtKB-SubCell"/>
</dbReference>
<dbReference type="GO" id="GO:0015297">
    <property type="term" value="F:antiporter activity"/>
    <property type="evidence" value="ECO:0007669"/>
    <property type="project" value="UniProtKB-KW"/>
</dbReference>
<evidence type="ECO:0000256" key="8">
    <source>
        <dbReference type="ARBA" id="ARBA00023055"/>
    </source>
</evidence>
<dbReference type="Gene3D" id="1.50.40.10">
    <property type="entry name" value="Mitochondrial carrier domain"/>
    <property type="match status" value="1"/>
</dbReference>
<gene>
    <name evidence="19" type="ORF">NTEN_LOCUS4936</name>
</gene>
<keyword evidence="3 17" id="KW-0813">Transport</keyword>
<keyword evidence="9 16" id="KW-0472">Membrane</keyword>
<dbReference type="InterPro" id="IPR050391">
    <property type="entry name" value="Mito_Metabolite_Transporter"/>
</dbReference>
<name>A0A6H5GA02_9HEMI</name>
<dbReference type="PANTHER" id="PTHR45618">
    <property type="entry name" value="MITOCHONDRIAL DICARBOXYLATE CARRIER-RELATED"/>
    <property type="match status" value="1"/>
</dbReference>
<dbReference type="InterPro" id="IPR002067">
    <property type="entry name" value="MCP"/>
</dbReference>
<comment type="catalytic activity">
    <reaction evidence="13">
        <text>maleate(in) + 2-oxoglutarate(out) = maleate(out) + 2-oxoglutarate(in)</text>
        <dbReference type="Rhea" id="RHEA:71599"/>
        <dbReference type="ChEBI" id="CHEBI:16810"/>
        <dbReference type="ChEBI" id="CHEBI:30780"/>
    </reaction>
</comment>
<dbReference type="OrthoDB" id="448427at2759"/>
<keyword evidence="5 16" id="KW-0812">Transmembrane</keyword>
<keyword evidence="4" id="KW-0050">Antiport</keyword>
<comment type="catalytic activity">
    <reaction evidence="14">
        <text>malonate(in) + 2-oxoglutarate(out) = malonate(out) + 2-oxoglutarate(in)</text>
        <dbReference type="Rhea" id="RHEA:71591"/>
        <dbReference type="ChEBI" id="CHEBI:15792"/>
        <dbReference type="ChEBI" id="CHEBI:16810"/>
    </reaction>
</comment>
<evidence type="ECO:0000256" key="13">
    <source>
        <dbReference type="ARBA" id="ARBA00050291"/>
    </source>
</evidence>
<dbReference type="AlphaFoldDB" id="A0A6H5GA02"/>
<dbReference type="SUPFAM" id="SSF103506">
    <property type="entry name" value="Mitochondrial carrier"/>
    <property type="match status" value="1"/>
</dbReference>
<accession>A0A6H5GA02</accession>
<evidence type="ECO:0000256" key="12">
    <source>
        <dbReference type="ARBA" id="ARBA00050120"/>
    </source>
</evidence>
<dbReference type="InterPro" id="IPR018108">
    <property type="entry name" value="MCP_transmembrane"/>
</dbReference>
<evidence type="ECO:0000256" key="3">
    <source>
        <dbReference type="ARBA" id="ARBA00022448"/>
    </source>
</evidence>
<reference evidence="19 20" key="1">
    <citation type="submission" date="2020-02" db="EMBL/GenBank/DDBJ databases">
        <authorList>
            <person name="Ferguson B K."/>
        </authorList>
    </citation>
    <scope>NUCLEOTIDE SEQUENCE [LARGE SCALE GENOMIC DNA]</scope>
</reference>
<dbReference type="InterPro" id="IPR023395">
    <property type="entry name" value="MCP_dom_sf"/>
</dbReference>
<evidence type="ECO:0000256" key="15">
    <source>
        <dbReference type="ARBA" id="ARBA00052710"/>
    </source>
</evidence>
<comment type="catalytic activity">
    <reaction evidence="10">
        <text>(S)-malate(in) + 2-oxoglutarate(out) = (S)-malate(out) + 2-oxoglutarate(in)</text>
        <dbReference type="Rhea" id="RHEA:71587"/>
        <dbReference type="ChEBI" id="CHEBI:15589"/>
        <dbReference type="ChEBI" id="CHEBI:16810"/>
    </reaction>
</comment>
<evidence type="ECO:0000256" key="17">
    <source>
        <dbReference type="RuleBase" id="RU000488"/>
    </source>
</evidence>
<evidence type="ECO:0000256" key="4">
    <source>
        <dbReference type="ARBA" id="ARBA00022449"/>
    </source>
</evidence>
<dbReference type="PRINTS" id="PR00784">
    <property type="entry name" value="MTUNCOUPLING"/>
</dbReference>
<dbReference type="Proteomes" id="UP000479000">
    <property type="component" value="Unassembled WGS sequence"/>
</dbReference>
<comment type="subcellular location">
    <subcellularLocation>
        <location evidence="1">Membrane</location>
        <topology evidence="1">Multi-pass membrane protein</topology>
    </subcellularLocation>
</comment>
<protein>
    <recommendedName>
        <fullName evidence="11">Mitochondrial 2-oxoglutarate/malate carrier protein</fullName>
    </recommendedName>
</protein>
<dbReference type="GO" id="GO:0006869">
    <property type="term" value="P:lipid transport"/>
    <property type="evidence" value="ECO:0007669"/>
    <property type="project" value="UniProtKB-KW"/>
</dbReference>
<evidence type="ECO:0000256" key="7">
    <source>
        <dbReference type="ARBA" id="ARBA00022989"/>
    </source>
</evidence>
<dbReference type="PROSITE" id="PS50920">
    <property type="entry name" value="SOLCAR"/>
    <property type="match status" value="3"/>
</dbReference>
<evidence type="ECO:0000256" key="9">
    <source>
        <dbReference type="ARBA" id="ARBA00023136"/>
    </source>
</evidence>
<evidence type="ECO:0000256" key="2">
    <source>
        <dbReference type="ARBA" id="ARBA00006375"/>
    </source>
</evidence>
<evidence type="ECO:0000256" key="16">
    <source>
        <dbReference type="PROSITE-ProRule" id="PRU00282"/>
    </source>
</evidence>
<evidence type="ECO:0000256" key="10">
    <source>
        <dbReference type="ARBA" id="ARBA00036491"/>
    </source>
</evidence>
<evidence type="ECO:0000256" key="11">
    <source>
        <dbReference type="ARBA" id="ARBA00040264"/>
    </source>
</evidence>
<feature type="repeat" description="Solcar" evidence="16">
    <location>
        <begin position="13"/>
        <end position="98"/>
    </location>
</feature>
<keyword evidence="7 18" id="KW-1133">Transmembrane helix</keyword>
<evidence type="ECO:0000256" key="14">
    <source>
        <dbReference type="ARBA" id="ARBA00052538"/>
    </source>
</evidence>
<sequence>MAKSENKPMPNAVKFLFGGLSGMGATLFVQPLDLVKNRMQLSKGEGGKKEYKTSFHLIRAIIQKEGLFAMYNGLSAGLLRQATYTTTRLGVYNALFTHFSGPSGDAPNFAIKAGLGMVAGMCGAFVGTPAEVALVRMTSDGRLPPELRRNYTNVFSALMRIAREEGVVTLWRGAVPTMGRAMVVNAAQLASYSQAKEIMLKSGYFKEDILLHFCSSMISGLITTIASMPVDIAKTRIQNMRIIDGKPEFTGALDVLGKVVKNEGVFALWKGFTPYYARLGPHTVLTFIFLEQMNVAYQKFA</sequence>
<comment type="similarity">
    <text evidence="2 17">Belongs to the mitochondrial carrier (TC 2.A.29) family.</text>
</comment>
<comment type="catalytic activity">
    <reaction evidence="12">
        <text>oxaloacetate(in) + 2-oxoglutarate(out) = oxaloacetate(out) + 2-oxoglutarate(in)</text>
        <dbReference type="Rhea" id="RHEA:71603"/>
        <dbReference type="ChEBI" id="CHEBI:16452"/>
        <dbReference type="ChEBI" id="CHEBI:16810"/>
    </reaction>
</comment>
<evidence type="ECO:0000256" key="5">
    <source>
        <dbReference type="ARBA" id="ARBA00022692"/>
    </source>
</evidence>
<feature type="repeat" description="Solcar" evidence="16">
    <location>
        <begin position="207"/>
        <end position="296"/>
    </location>
</feature>
<evidence type="ECO:0000313" key="20">
    <source>
        <dbReference type="Proteomes" id="UP000479000"/>
    </source>
</evidence>